<dbReference type="InterPro" id="IPR001759">
    <property type="entry name" value="PTX_dom"/>
</dbReference>
<dbReference type="SUPFAM" id="SSF49899">
    <property type="entry name" value="Concanavalin A-like lectins/glucanases"/>
    <property type="match status" value="1"/>
</dbReference>
<evidence type="ECO:0000256" key="1">
    <source>
        <dbReference type="ARBA" id="ARBA00001913"/>
    </source>
</evidence>
<accession>A0A8B9GXK1</accession>
<keyword evidence="4" id="KW-1015">Disulfide bond</keyword>
<dbReference type="InterPro" id="IPR051360">
    <property type="entry name" value="Neuronal_Pentraxin_Related"/>
</dbReference>
<dbReference type="InterPro" id="IPR013320">
    <property type="entry name" value="ConA-like_dom_sf"/>
</dbReference>
<comment type="cofactor">
    <cofactor evidence="1">
        <name>Ca(2+)</name>
        <dbReference type="ChEBI" id="CHEBI:29108"/>
    </cofactor>
</comment>
<dbReference type="Pfam" id="PF00354">
    <property type="entry name" value="Pentaxin"/>
    <property type="match status" value="1"/>
</dbReference>
<evidence type="ECO:0000256" key="3">
    <source>
        <dbReference type="ARBA" id="ARBA00022837"/>
    </source>
</evidence>
<evidence type="ECO:0000256" key="6">
    <source>
        <dbReference type="PROSITE-ProRule" id="PRU01172"/>
    </source>
</evidence>
<evidence type="ECO:0000313" key="9">
    <source>
        <dbReference type="Ensembl" id="ENSAMXP00005003677.1"/>
    </source>
</evidence>
<dbReference type="PANTHER" id="PTHR19277">
    <property type="entry name" value="PENTRAXIN"/>
    <property type="match status" value="1"/>
</dbReference>
<dbReference type="SMART" id="SM00159">
    <property type="entry name" value="PTX"/>
    <property type="match status" value="1"/>
</dbReference>
<proteinExistence type="predicted"/>
<keyword evidence="3" id="KW-0106">Calcium</keyword>
<comment type="caution">
    <text evidence="6">Lacks conserved residue(s) required for the propagation of feature annotation.</text>
</comment>
<organism evidence="9 10">
    <name type="scientific">Astyanax mexicanus</name>
    <name type="common">Blind cave fish</name>
    <name type="synonym">Astyanax fasciatus mexicanus</name>
    <dbReference type="NCBI Taxonomy" id="7994"/>
    <lineage>
        <taxon>Eukaryota</taxon>
        <taxon>Metazoa</taxon>
        <taxon>Chordata</taxon>
        <taxon>Craniata</taxon>
        <taxon>Vertebrata</taxon>
        <taxon>Euteleostomi</taxon>
        <taxon>Actinopterygii</taxon>
        <taxon>Neopterygii</taxon>
        <taxon>Teleostei</taxon>
        <taxon>Ostariophysi</taxon>
        <taxon>Characiformes</taxon>
        <taxon>Characoidei</taxon>
        <taxon>Acestrorhamphidae</taxon>
        <taxon>Acestrorhamphinae</taxon>
        <taxon>Astyanax</taxon>
    </lineage>
</organism>
<dbReference type="PRINTS" id="PR00895">
    <property type="entry name" value="PENTAXIN"/>
</dbReference>
<evidence type="ECO:0000256" key="7">
    <source>
        <dbReference type="SAM" id="Phobius"/>
    </source>
</evidence>
<dbReference type="PROSITE" id="PS51828">
    <property type="entry name" value="PTX_2"/>
    <property type="match status" value="1"/>
</dbReference>
<dbReference type="Gene3D" id="2.60.120.200">
    <property type="match status" value="1"/>
</dbReference>
<evidence type="ECO:0000256" key="2">
    <source>
        <dbReference type="ARBA" id="ARBA00022723"/>
    </source>
</evidence>
<dbReference type="PANTHER" id="PTHR19277:SF163">
    <property type="entry name" value="ADHESION G-PROTEIN COUPLED RECEPTOR D2-LIKE ISOFORM X1"/>
    <property type="match status" value="1"/>
</dbReference>
<dbReference type="Ensembl" id="ENSAMXT00005004204.1">
    <property type="protein sequence ID" value="ENSAMXP00005003677.1"/>
    <property type="gene ID" value="ENSAMXG00005002307.1"/>
</dbReference>
<sequence length="259" mass="28880">MLCNFVEQSKPNSDVKPKCFILLYVLLTVRCLLSALSFSGASRDGHARAAATFPPLAAASVCARVQFDGLHQSVSALFSYATRALTNEFQLRARPDEKRQRVLLALIVHGRHHAYRASFPNDARWHHVCVTWRKSDGSWAVYVDGKKGDGAAGSEPNRDMHGNGIFILGQDQDSFGGNFTEPFVGNITDVNVWDVTLNNEQVRRLEVCSRPVEPRPFLGWHELNLTLHEVTEVPEVIPCPGEIRTGNLLIKNCFTFYGT</sequence>
<keyword evidence="7" id="KW-0812">Transmembrane</keyword>
<name>A0A8B9GXK1_ASTMX</name>
<feature type="domain" description="Pentraxin (PTX)" evidence="8">
    <location>
        <begin position="32"/>
        <end position="239"/>
    </location>
</feature>
<evidence type="ECO:0000256" key="4">
    <source>
        <dbReference type="ARBA" id="ARBA00023157"/>
    </source>
</evidence>
<evidence type="ECO:0000313" key="10">
    <source>
        <dbReference type="Proteomes" id="UP000694621"/>
    </source>
</evidence>
<reference evidence="9" key="1">
    <citation type="submission" date="2025-08" db="UniProtKB">
        <authorList>
            <consortium name="Ensembl"/>
        </authorList>
    </citation>
    <scope>IDENTIFICATION</scope>
</reference>
<keyword evidence="7" id="KW-1133">Transmembrane helix</keyword>
<dbReference type="Proteomes" id="UP000694621">
    <property type="component" value="Unplaced"/>
</dbReference>
<dbReference type="GO" id="GO:0046872">
    <property type="term" value="F:metal ion binding"/>
    <property type="evidence" value="ECO:0007669"/>
    <property type="project" value="UniProtKB-KW"/>
</dbReference>
<keyword evidence="5" id="KW-0325">Glycoprotein</keyword>
<evidence type="ECO:0000256" key="5">
    <source>
        <dbReference type="ARBA" id="ARBA00023180"/>
    </source>
</evidence>
<protein>
    <recommendedName>
        <fullName evidence="8">Pentraxin (PTX) domain-containing protein</fullName>
    </recommendedName>
</protein>
<keyword evidence="2" id="KW-0479">Metal-binding</keyword>
<keyword evidence="7" id="KW-0472">Membrane</keyword>
<evidence type="ECO:0000259" key="8">
    <source>
        <dbReference type="PROSITE" id="PS51828"/>
    </source>
</evidence>
<feature type="transmembrane region" description="Helical" evidence="7">
    <location>
        <begin position="20"/>
        <end position="38"/>
    </location>
</feature>
<dbReference type="AlphaFoldDB" id="A0A8B9GXK1"/>